<organism evidence="1 2">
    <name type="scientific">Brucella intermedia</name>
    <dbReference type="NCBI Taxonomy" id="94625"/>
    <lineage>
        <taxon>Bacteria</taxon>
        <taxon>Pseudomonadati</taxon>
        <taxon>Pseudomonadota</taxon>
        <taxon>Alphaproteobacteria</taxon>
        <taxon>Hyphomicrobiales</taxon>
        <taxon>Brucellaceae</taxon>
        <taxon>Brucella/Ochrobactrum group</taxon>
        <taxon>Brucella</taxon>
    </lineage>
</organism>
<sequence>MATVRFVFTLDYVAEMLNEDADLLYAIIRNDDNLTYGNIVTVVTGDDQTTSALTDDGIDELRQMLVDARQSAEKWQEFLECFVDDEEIVARVKTYSPR</sequence>
<protein>
    <submittedName>
        <fullName evidence="1">Uncharacterized protein</fullName>
    </submittedName>
</protein>
<dbReference type="RefSeq" id="WP_101990360.1">
    <property type="nucleotide sequence ID" value="NZ_JAMYAO010000063.1"/>
</dbReference>
<evidence type="ECO:0000313" key="1">
    <source>
        <dbReference type="EMBL" id="HHV70641.1"/>
    </source>
</evidence>
<dbReference type="AlphaFoldDB" id="A0A7V6U200"/>
<proteinExistence type="predicted"/>
<gene>
    <name evidence="1" type="ORF">GXX48_23905</name>
</gene>
<dbReference type="EMBL" id="DUMN01000683">
    <property type="protein sequence ID" value="HHV70641.1"/>
    <property type="molecule type" value="Genomic_DNA"/>
</dbReference>
<comment type="caution">
    <text evidence="1">The sequence shown here is derived from an EMBL/GenBank/DDBJ whole genome shotgun (WGS) entry which is preliminary data.</text>
</comment>
<name>A0A7V6U200_9HYPH</name>
<dbReference type="Proteomes" id="UP000551563">
    <property type="component" value="Unassembled WGS sequence"/>
</dbReference>
<evidence type="ECO:0000313" key="2">
    <source>
        <dbReference type="Proteomes" id="UP000551563"/>
    </source>
</evidence>
<accession>A0A7V6U200</accession>
<reference evidence="1 2" key="1">
    <citation type="journal article" date="2020" name="Biotechnol. Biofuels">
        <title>New insights from the biogas microbiome by comprehensive genome-resolved metagenomics of nearly 1600 species originating from multiple anaerobic digesters.</title>
        <authorList>
            <person name="Campanaro S."/>
            <person name="Treu L."/>
            <person name="Rodriguez-R L.M."/>
            <person name="Kovalovszki A."/>
            <person name="Ziels R.M."/>
            <person name="Maus I."/>
            <person name="Zhu X."/>
            <person name="Kougias P.G."/>
            <person name="Basile A."/>
            <person name="Luo G."/>
            <person name="Schluter A."/>
            <person name="Konstantinidis K.T."/>
            <person name="Angelidaki I."/>
        </authorList>
    </citation>
    <scope>NUCLEOTIDE SEQUENCE [LARGE SCALE GENOMIC DNA]</scope>
    <source>
        <strain evidence="1">AS04akNAM_66</strain>
    </source>
</reference>